<evidence type="ECO:0000256" key="9">
    <source>
        <dbReference type="ARBA" id="ARBA00023177"/>
    </source>
</evidence>
<sequence length="504" mass="51684">MFFGELSRQGGLDLDRFPIMGVPDTGDTAWMLISATLVLLMTPGLAFFYGGMVRAKSVLNMIMMSVSAMGVVTVLWALYGFSLAFGDDVGNVAGNPTDYWGLKGLIGVDAIAADPGSGAPAVEIPVVGTVPLVVFVAFQLMFAIITVALISGAVADRMRFGSWLLFAALWVSIVYFPVAHWVFAFDETTAAHGGWIANKLHAIDFAGGTAVHINAGTAALVLAIILGRRHGWPGAMRPHNLPLVMLGAALLWFGWYGFNAGSAVSANGVAGSTFITTTVAAAAAMLGWLLAERIRDGHATSLGAASGIVAGLVAITPACAAVNIVGALTVGAVAGVACALAVGLKYRFGFDDSLDVVGVHLVGGLVGTLLVGFLAAPETAAIAGVSGVSPGLFYGGGGHQLWCQTIGALSVAAYSAVGTAVIALAIKYTIGLRLGPEDEAAGIDEAQHAEGGYDFAVAGSPVPAHFAEETRGRHEADHRDRETVHAGGRQDRIGAGRSPGDDGQ</sequence>
<evidence type="ECO:0000256" key="1">
    <source>
        <dbReference type="ARBA" id="ARBA00004651"/>
    </source>
</evidence>
<evidence type="ECO:0000256" key="8">
    <source>
        <dbReference type="ARBA" id="ARBA00023136"/>
    </source>
</evidence>
<feature type="transmembrane region" description="Helical" evidence="12">
    <location>
        <begin position="356"/>
        <end position="376"/>
    </location>
</feature>
<evidence type="ECO:0000256" key="5">
    <source>
        <dbReference type="ARBA" id="ARBA00022475"/>
    </source>
</evidence>
<keyword evidence="7 12" id="KW-1133">Transmembrane helix</keyword>
<feature type="region of interest" description="Disordered" evidence="13">
    <location>
        <begin position="466"/>
        <end position="504"/>
    </location>
</feature>
<dbReference type="GO" id="GO:0008519">
    <property type="term" value="F:ammonium channel activity"/>
    <property type="evidence" value="ECO:0007669"/>
    <property type="project" value="InterPro"/>
</dbReference>
<gene>
    <name evidence="15" type="ORF">BST28_12415</name>
</gene>
<feature type="transmembrane region" description="Helical" evidence="12">
    <location>
        <begin position="324"/>
        <end position="344"/>
    </location>
</feature>
<keyword evidence="6 12" id="KW-0812">Transmembrane</keyword>
<comment type="similarity">
    <text evidence="2 12">Belongs to the ammonia transporter channel (TC 1.A.11.2) family.</text>
</comment>
<evidence type="ECO:0000256" key="13">
    <source>
        <dbReference type="SAM" id="MobiDB-lite"/>
    </source>
</evidence>
<dbReference type="EMBL" id="MVHU01000016">
    <property type="protein sequence ID" value="ORA79382.1"/>
    <property type="molecule type" value="Genomic_DNA"/>
</dbReference>
<dbReference type="PANTHER" id="PTHR43029">
    <property type="entry name" value="AMMONIUM TRANSPORTER MEP2"/>
    <property type="match status" value="1"/>
</dbReference>
<dbReference type="NCBIfam" id="TIGR00836">
    <property type="entry name" value="amt"/>
    <property type="match status" value="1"/>
</dbReference>
<dbReference type="Proteomes" id="UP000192713">
    <property type="component" value="Unassembled WGS sequence"/>
</dbReference>
<dbReference type="InterPro" id="IPR024041">
    <property type="entry name" value="NH4_transpt_AmtB-like_dom"/>
</dbReference>
<evidence type="ECO:0000313" key="15">
    <source>
        <dbReference type="EMBL" id="ORA79382.1"/>
    </source>
</evidence>
<dbReference type="InterPro" id="IPR018047">
    <property type="entry name" value="Ammonium_transpt_CS"/>
</dbReference>
<dbReference type="GO" id="GO:0005886">
    <property type="term" value="C:plasma membrane"/>
    <property type="evidence" value="ECO:0007669"/>
    <property type="project" value="UniProtKB-SubCell"/>
</dbReference>
<name>A0A1X0E477_9MYCO</name>
<feature type="transmembrane region" description="Helical" evidence="12">
    <location>
        <begin position="205"/>
        <end position="227"/>
    </location>
</feature>
<evidence type="ECO:0000256" key="12">
    <source>
        <dbReference type="RuleBase" id="RU362002"/>
    </source>
</evidence>
<dbReference type="InterPro" id="IPR029020">
    <property type="entry name" value="Ammonium/urea_transptr"/>
</dbReference>
<proteinExistence type="inferred from homology"/>
<reference evidence="15 16" key="1">
    <citation type="submission" date="2017-02" db="EMBL/GenBank/DDBJ databases">
        <title>The new phylogeny of genus Mycobacterium.</title>
        <authorList>
            <person name="Tortoli E."/>
            <person name="Trovato A."/>
            <person name="Cirillo D.M."/>
        </authorList>
    </citation>
    <scope>NUCLEOTIDE SEQUENCE [LARGE SCALE GENOMIC DNA]</scope>
    <source>
        <strain evidence="15 16">DSM 45093</strain>
    </source>
</reference>
<dbReference type="PANTHER" id="PTHR43029:SF10">
    <property type="entry name" value="AMMONIUM TRANSPORTER MEP2"/>
    <property type="match status" value="1"/>
</dbReference>
<feature type="transmembrane region" description="Helical" evidence="12">
    <location>
        <begin position="130"/>
        <end position="151"/>
    </location>
</feature>
<feature type="transmembrane region" description="Helical" evidence="12">
    <location>
        <begin position="239"/>
        <end position="258"/>
    </location>
</feature>
<keyword evidence="9 12" id="KW-0924">Ammonia transport</keyword>
<dbReference type="AlphaFoldDB" id="A0A1X0E477"/>
<protein>
    <recommendedName>
        <fullName evidence="10 12">Ammonium transporter</fullName>
    </recommendedName>
</protein>
<feature type="transmembrane region" description="Helical" evidence="12">
    <location>
        <begin position="406"/>
        <end position="426"/>
    </location>
</feature>
<evidence type="ECO:0000256" key="6">
    <source>
        <dbReference type="ARBA" id="ARBA00022692"/>
    </source>
</evidence>
<evidence type="ECO:0000256" key="11">
    <source>
        <dbReference type="ARBA" id="ARBA00054862"/>
    </source>
</evidence>
<accession>A0A1X0E477</accession>
<keyword evidence="4 12" id="KW-0813">Transport</keyword>
<evidence type="ECO:0000256" key="4">
    <source>
        <dbReference type="ARBA" id="ARBA00022448"/>
    </source>
</evidence>
<evidence type="ECO:0000256" key="3">
    <source>
        <dbReference type="ARBA" id="ARBA00011233"/>
    </source>
</evidence>
<feature type="transmembrane region" description="Helical" evidence="12">
    <location>
        <begin position="58"/>
        <end position="79"/>
    </location>
</feature>
<feature type="transmembrane region" description="Helical" evidence="12">
    <location>
        <begin position="29"/>
        <end position="51"/>
    </location>
</feature>
<dbReference type="PROSITE" id="PS01219">
    <property type="entry name" value="AMMONIUM_TRANSP"/>
    <property type="match status" value="1"/>
</dbReference>
<comment type="subcellular location">
    <subcellularLocation>
        <location evidence="1 12">Cell membrane</location>
        <topology evidence="1 12">Multi-pass membrane protein</topology>
    </subcellularLocation>
</comment>
<feature type="transmembrane region" description="Helical" evidence="12">
    <location>
        <begin position="270"/>
        <end position="291"/>
    </location>
</feature>
<organism evidence="15 16">
    <name type="scientific">Mycolicibacter kumamotonensis</name>
    <dbReference type="NCBI Taxonomy" id="354243"/>
    <lineage>
        <taxon>Bacteria</taxon>
        <taxon>Bacillati</taxon>
        <taxon>Actinomycetota</taxon>
        <taxon>Actinomycetes</taxon>
        <taxon>Mycobacteriales</taxon>
        <taxon>Mycobacteriaceae</taxon>
        <taxon>Mycolicibacter</taxon>
    </lineage>
</organism>
<dbReference type="SUPFAM" id="SSF111352">
    <property type="entry name" value="Ammonium transporter"/>
    <property type="match status" value="1"/>
</dbReference>
<dbReference type="InterPro" id="IPR001905">
    <property type="entry name" value="Ammonium_transpt"/>
</dbReference>
<evidence type="ECO:0000313" key="16">
    <source>
        <dbReference type="Proteomes" id="UP000192713"/>
    </source>
</evidence>
<dbReference type="Gene3D" id="1.10.3430.10">
    <property type="entry name" value="Ammonium transporter AmtB like domains"/>
    <property type="match status" value="1"/>
</dbReference>
<feature type="compositionally biased region" description="Basic and acidic residues" evidence="13">
    <location>
        <begin position="466"/>
        <end position="494"/>
    </location>
</feature>
<evidence type="ECO:0000256" key="10">
    <source>
        <dbReference type="ARBA" id="ARBA00050025"/>
    </source>
</evidence>
<dbReference type="FunFam" id="1.10.3430.10:FF:000007">
    <property type="entry name" value="Ammonium transporter"/>
    <property type="match status" value="1"/>
</dbReference>
<keyword evidence="5" id="KW-1003">Cell membrane</keyword>
<comment type="function">
    <text evidence="11">Involved in the uptake of ammonium/ammonia (NH(4)(+)/NH(3)).</text>
</comment>
<evidence type="ECO:0000256" key="7">
    <source>
        <dbReference type="ARBA" id="ARBA00022989"/>
    </source>
</evidence>
<evidence type="ECO:0000259" key="14">
    <source>
        <dbReference type="Pfam" id="PF00909"/>
    </source>
</evidence>
<feature type="domain" description="Ammonium transporter AmtB-like" evidence="14">
    <location>
        <begin position="29"/>
        <end position="453"/>
    </location>
</feature>
<keyword evidence="8 12" id="KW-0472">Membrane</keyword>
<feature type="transmembrane region" description="Helical" evidence="12">
    <location>
        <begin position="163"/>
        <end position="185"/>
    </location>
</feature>
<comment type="subunit">
    <text evidence="3">Homotrimer.</text>
</comment>
<evidence type="ECO:0000256" key="2">
    <source>
        <dbReference type="ARBA" id="ARBA00005887"/>
    </source>
</evidence>
<dbReference type="Pfam" id="PF00909">
    <property type="entry name" value="Ammonium_transp"/>
    <property type="match status" value="1"/>
</dbReference>
<comment type="caution">
    <text evidence="15">The sequence shown here is derived from an EMBL/GenBank/DDBJ whole genome shotgun (WGS) entry which is preliminary data.</text>
</comment>
<feature type="transmembrane region" description="Helical" evidence="12">
    <location>
        <begin position="298"/>
        <end position="318"/>
    </location>
</feature>